<evidence type="ECO:0000256" key="7">
    <source>
        <dbReference type="ARBA" id="ARBA00023288"/>
    </source>
</evidence>
<evidence type="ECO:0000256" key="3">
    <source>
        <dbReference type="ARBA" id="ARBA00022475"/>
    </source>
</evidence>
<accession>A0A1Y1RU71</accession>
<protein>
    <submittedName>
        <fullName evidence="9">Sugar ABC transporter substrate-binding protein</fullName>
    </submittedName>
</protein>
<evidence type="ECO:0000256" key="1">
    <source>
        <dbReference type="ARBA" id="ARBA00004418"/>
    </source>
</evidence>
<comment type="caution">
    <text evidence="9">The sequence shown here is derived from an EMBL/GenBank/DDBJ whole genome shotgun (WGS) entry which is preliminary data.</text>
</comment>
<keyword evidence="10" id="KW-1185">Reference proteome</keyword>
<dbReference type="InterPro" id="IPR006059">
    <property type="entry name" value="SBP"/>
</dbReference>
<dbReference type="OrthoDB" id="367242at2"/>
<evidence type="ECO:0000256" key="6">
    <source>
        <dbReference type="ARBA" id="ARBA00023139"/>
    </source>
</evidence>
<dbReference type="RefSeq" id="WP_083052986.1">
    <property type="nucleotide sequence ID" value="NZ_MWQY01000034.1"/>
</dbReference>
<dbReference type="AlphaFoldDB" id="A0A1Y1RU71"/>
<keyword evidence="7" id="KW-0449">Lipoprotein</keyword>
<dbReference type="Gene3D" id="3.40.190.10">
    <property type="entry name" value="Periplasmic binding protein-like II"/>
    <property type="match status" value="1"/>
</dbReference>
<keyword evidence="4" id="KW-0732">Signal</keyword>
<feature type="transmembrane region" description="Helical" evidence="8">
    <location>
        <begin position="12"/>
        <end position="32"/>
    </location>
</feature>
<sequence length="449" mass="52166">MAKNTPVTRGKLRILGVLTVLILLMVFALLHYRSKTVVLELALYSGNSWGVPQNFAYAIYDKAVEMFEQRFADEGYTVVLRTGTMYKDYSEWFAQLVLKGKEPDIFLIIEEDFTTYAAIGLLERLDKYIEKSDLSPDVFFRNALEAGQYQGSQYSLPIYIVPSFLIVNNDLLDSLDLTIDLDNWTWEQFYHLCEQITDDLDGDGAPDQFGVEGYDWHHVFYTNDTSLFNADSTQSGFNYQRFSETLHFLKKMHALNQGVIVREGTFEDGRVGFKTFNLSEFRVYGSYPYRILRYEDFDWEALPFPHGPHGSSKSKLYTVQLGMSSRSRHKDVAFEFLKFISSDKDFQYQIWEYSNMLPVNRAVFDHIYKSGIMQRDGMRPLDREFIESVIANSYIDPDFKKYPVIDEYITQRIFTIIAQDEDISKGVGSLDQMINELLEDEYSVQTGKR</sequence>
<name>A0A1Y1RU71_9SPIO</name>
<dbReference type="Proteomes" id="UP000192343">
    <property type="component" value="Unassembled WGS sequence"/>
</dbReference>
<evidence type="ECO:0000256" key="2">
    <source>
        <dbReference type="ARBA" id="ARBA00008520"/>
    </source>
</evidence>
<proteinExistence type="inferred from homology"/>
<keyword evidence="8" id="KW-0812">Transmembrane</keyword>
<evidence type="ECO:0000256" key="4">
    <source>
        <dbReference type="ARBA" id="ARBA00022729"/>
    </source>
</evidence>
<evidence type="ECO:0000256" key="8">
    <source>
        <dbReference type="SAM" id="Phobius"/>
    </source>
</evidence>
<evidence type="ECO:0000313" key="9">
    <source>
        <dbReference type="EMBL" id="ORC30260.1"/>
    </source>
</evidence>
<dbReference type="GO" id="GO:0042597">
    <property type="term" value="C:periplasmic space"/>
    <property type="evidence" value="ECO:0007669"/>
    <property type="project" value="UniProtKB-SubCell"/>
</dbReference>
<keyword evidence="3" id="KW-1003">Cell membrane</keyword>
<keyword evidence="8" id="KW-1133">Transmembrane helix</keyword>
<keyword evidence="6" id="KW-0564">Palmitate</keyword>
<dbReference type="PANTHER" id="PTHR43649">
    <property type="entry name" value="ARABINOSE-BINDING PROTEIN-RELATED"/>
    <property type="match status" value="1"/>
</dbReference>
<evidence type="ECO:0000256" key="5">
    <source>
        <dbReference type="ARBA" id="ARBA00023136"/>
    </source>
</evidence>
<gene>
    <name evidence="9" type="ORF">B4O97_18400</name>
</gene>
<comment type="subcellular location">
    <subcellularLocation>
        <location evidence="1">Periplasm</location>
    </subcellularLocation>
</comment>
<keyword evidence="5 8" id="KW-0472">Membrane</keyword>
<dbReference type="PANTHER" id="PTHR43649:SF33">
    <property type="entry name" value="POLYGALACTURONAN_RHAMNOGALACTURONAN-BINDING PROTEIN YTCQ"/>
    <property type="match status" value="1"/>
</dbReference>
<dbReference type="SUPFAM" id="SSF53850">
    <property type="entry name" value="Periplasmic binding protein-like II"/>
    <property type="match status" value="1"/>
</dbReference>
<comment type="similarity">
    <text evidence="2">Belongs to the bacterial solute-binding protein 1 family.</text>
</comment>
<dbReference type="STRING" id="1963862.B4O97_18400"/>
<dbReference type="EMBL" id="MWQY01000034">
    <property type="protein sequence ID" value="ORC30260.1"/>
    <property type="molecule type" value="Genomic_DNA"/>
</dbReference>
<dbReference type="Pfam" id="PF01547">
    <property type="entry name" value="SBP_bac_1"/>
    <property type="match status" value="1"/>
</dbReference>
<organism evidence="9 10">
    <name type="scientific">Marispirochaeta aestuarii</name>
    <dbReference type="NCBI Taxonomy" id="1963862"/>
    <lineage>
        <taxon>Bacteria</taxon>
        <taxon>Pseudomonadati</taxon>
        <taxon>Spirochaetota</taxon>
        <taxon>Spirochaetia</taxon>
        <taxon>Spirochaetales</taxon>
        <taxon>Spirochaetaceae</taxon>
        <taxon>Marispirochaeta</taxon>
    </lineage>
</organism>
<reference evidence="9 10" key="1">
    <citation type="submission" date="2017-03" db="EMBL/GenBank/DDBJ databases">
        <title>Draft Genome sequence of Marispirochaeta sp. strain JC444.</title>
        <authorList>
            <person name="Shivani Y."/>
            <person name="Subhash Y."/>
            <person name="Sasikala C."/>
            <person name="Ramana C."/>
        </authorList>
    </citation>
    <scope>NUCLEOTIDE SEQUENCE [LARGE SCALE GENOMIC DNA]</scope>
    <source>
        <strain evidence="9 10">JC444</strain>
    </source>
</reference>
<evidence type="ECO:0000313" key="10">
    <source>
        <dbReference type="Proteomes" id="UP000192343"/>
    </source>
</evidence>
<dbReference type="InterPro" id="IPR050490">
    <property type="entry name" value="Bact_solute-bd_prot1"/>
</dbReference>